<gene>
    <name evidence="9" type="ORF">PCON_13549</name>
</gene>
<keyword evidence="10" id="KW-1185">Reference proteome</keyword>
<evidence type="ECO:0000256" key="3">
    <source>
        <dbReference type="ARBA" id="ARBA00023239"/>
    </source>
</evidence>
<dbReference type="PANTHER" id="PTHR21227:SF0">
    <property type="entry name" value="TRNA-SPLICING ENDONUCLEASE SUBUNIT SEN2"/>
    <property type="match status" value="1"/>
</dbReference>
<dbReference type="Gene3D" id="3.40.1350.10">
    <property type="match status" value="1"/>
</dbReference>
<feature type="region of interest" description="Disordered" evidence="7">
    <location>
        <begin position="165"/>
        <end position="195"/>
    </location>
</feature>
<dbReference type="InterPro" id="IPR011856">
    <property type="entry name" value="tRNA_endonuc-like_dom_sf"/>
</dbReference>
<dbReference type="InterPro" id="IPR006677">
    <property type="entry name" value="tRNA_intron_Endonuc_cat-like"/>
</dbReference>
<evidence type="ECO:0000256" key="7">
    <source>
        <dbReference type="SAM" id="MobiDB-lite"/>
    </source>
</evidence>
<keyword evidence="9" id="KW-0540">Nuclease</keyword>
<evidence type="ECO:0000256" key="5">
    <source>
        <dbReference type="PIRSR" id="PIRSR011789-1"/>
    </source>
</evidence>
<dbReference type="GO" id="GO:0000213">
    <property type="term" value="F:tRNA-intron lyase activity"/>
    <property type="evidence" value="ECO:0007669"/>
    <property type="project" value="UniProtKB-UniRule"/>
</dbReference>
<dbReference type="InterPro" id="IPR006676">
    <property type="entry name" value="tRNA_splic"/>
</dbReference>
<dbReference type="GO" id="GO:0005737">
    <property type="term" value="C:cytoplasm"/>
    <property type="evidence" value="ECO:0007669"/>
    <property type="project" value="TreeGrafter"/>
</dbReference>
<evidence type="ECO:0000256" key="4">
    <source>
        <dbReference type="PIRNR" id="PIRNR011789"/>
    </source>
</evidence>
<dbReference type="PANTHER" id="PTHR21227">
    <property type="entry name" value="TRNA-SPLICING ENDONUCLEASE SUBUNIT SEN2"/>
    <property type="match status" value="1"/>
</dbReference>
<evidence type="ECO:0000256" key="6">
    <source>
        <dbReference type="SAM" id="Coils"/>
    </source>
</evidence>
<dbReference type="OrthoDB" id="10249562at2759"/>
<dbReference type="EMBL" id="HF935906">
    <property type="protein sequence ID" value="CCX32698.1"/>
    <property type="molecule type" value="Genomic_DNA"/>
</dbReference>
<dbReference type="InterPro" id="IPR016589">
    <property type="entry name" value="tRNA_splic_SEN2"/>
</dbReference>
<protein>
    <recommendedName>
        <fullName evidence="4">tRNA-splicing endonuclease subunit Sen2</fullName>
        <ecNumber evidence="4">4.6.1.16</ecNumber>
    </recommendedName>
</protein>
<accession>U4LL80</accession>
<keyword evidence="3 4" id="KW-0456">Lyase</keyword>
<dbReference type="FunFam" id="3.40.1350.10:FF:000007">
    <property type="entry name" value="tRNA-splicing endonuclease subunit Sen2"/>
    <property type="match status" value="1"/>
</dbReference>
<proteinExistence type="inferred from homology"/>
<comment type="function">
    <text evidence="4">Constitutes one of the two catalytic subunit of the tRNA-splicing endonuclease complex, a complex responsible for identification and cleavage of the splice sites in pre-tRNA. It cleaves pre-tRNA at the 5'- and 3'-splice sites to release the intron. The products are an intron and two tRNA half-molecules bearing 2',3'-cyclic phosphate and 5'-OH termini. There are no conserved sequences at the splice sites, but the intron is invariably located at the same site in the gene, placing the splice sites an invariant distance from the constant structural features of the tRNA body.</text>
</comment>
<evidence type="ECO:0000313" key="10">
    <source>
        <dbReference type="Proteomes" id="UP000018144"/>
    </source>
</evidence>
<dbReference type="InterPro" id="IPR036167">
    <property type="entry name" value="tRNA_intron_Endo_cat-like_sf"/>
</dbReference>
<name>U4LL80_PYROM</name>
<evidence type="ECO:0000256" key="2">
    <source>
        <dbReference type="ARBA" id="ARBA00022694"/>
    </source>
</evidence>
<dbReference type="GO" id="GO:0003676">
    <property type="term" value="F:nucleic acid binding"/>
    <property type="evidence" value="ECO:0007669"/>
    <property type="project" value="InterPro"/>
</dbReference>
<dbReference type="Pfam" id="PF01974">
    <property type="entry name" value="tRNA_int_endo"/>
    <property type="match status" value="1"/>
</dbReference>
<keyword evidence="2 4" id="KW-0819">tRNA processing</keyword>
<evidence type="ECO:0000256" key="1">
    <source>
        <dbReference type="ARBA" id="ARBA00008078"/>
    </source>
</evidence>
<reference evidence="9 10" key="1">
    <citation type="journal article" date="2013" name="PLoS Genet.">
        <title>The genome and development-dependent transcriptomes of Pyronema confluens: a window into fungal evolution.</title>
        <authorList>
            <person name="Traeger S."/>
            <person name="Altegoer F."/>
            <person name="Freitag M."/>
            <person name="Gabaldon T."/>
            <person name="Kempken F."/>
            <person name="Kumar A."/>
            <person name="Marcet-Houben M."/>
            <person name="Poggeler S."/>
            <person name="Stajich J.E."/>
            <person name="Nowrousian M."/>
        </authorList>
    </citation>
    <scope>NUCLEOTIDE SEQUENCE [LARGE SCALE GENOMIC DNA]</scope>
    <source>
        <strain evidence="10">CBS 100304</strain>
        <tissue evidence="9">Vegetative mycelium</tissue>
    </source>
</reference>
<keyword evidence="6" id="KW-0175">Coiled coil</keyword>
<dbReference type="eggNOG" id="KOG4685">
    <property type="taxonomic scope" value="Eukaryota"/>
</dbReference>
<dbReference type="AlphaFoldDB" id="U4LL80"/>
<feature type="active site" evidence="5">
    <location>
        <position position="301"/>
    </location>
</feature>
<sequence>MSSEPPTAKPPLPRTKRPNYALLHANLLPLTIQALPPLIPHNPLSILQILYTYFFCRVPCQPEPLYTGVFNPTTRSVHVTDTRSIKAFWTSGFFGKGSLSRSEPTWISRRRRALGVIGKDEALTAEEVTERRRKERKEFKLERARAEKEKIQNQLAQEGKVQFETGAVAPSSENKSVTFAPPETPAEEKDQPAPQVVEVEDLEHLQLTLEEAFFLSYGLGALQIMNAEGNKPIEVPDALSLFRKFSYFPHLEDDAILQPDDVFLMNYVVYHHFRSLGWVVRPGMKFSVDYLLYNRGPVFSHAEFGILILPAYSNPYWAADPERKKRESRPWHWLHSVNRVSAQVKKTLIMVYVEVPPPHEIEGLGITDMLKKYGVREVSLRRFLVARNRD</sequence>
<dbReference type="SUPFAM" id="SSF53032">
    <property type="entry name" value="tRNA-intron endonuclease catalytic domain-like"/>
    <property type="match status" value="1"/>
</dbReference>
<dbReference type="STRING" id="1076935.U4LL80"/>
<feature type="coiled-coil region" evidence="6">
    <location>
        <begin position="129"/>
        <end position="161"/>
    </location>
</feature>
<dbReference type="PIRSF" id="PIRSF011789">
    <property type="entry name" value="tRNA_splic_SEN2"/>
    <property type="match status" value="1"/>
</dbReference>
<dbReference type="OMA" id="AFYPNNP"/>
<comment type="similarity">
    <text evidence="1 4">Belongs to the tRNA-intron endonuclease family.</text>
</comment>
<dbReference type="GO" id="GO:0000379">
    <property type="term" value="P:tRNA-type intron splice site recognition and cleavage"/>
    <property type="evidence" value="ECO:0007669"/>
    <property type="project" value="TreeGrafter"/>
</dbReference>
<dbReference type="CDD" id="cd22363">
    <property type="entry name" value="tRNA-intron_lyase_C"/>
    <property type="match status" value="1"/>
</dbReference>
<feature type="active site" evidence="5">
    <location>
        <position position="293"/>
    </location>
</feature>
<evidence type="ECO:0000259" key="8">
    <source>
        <dbReference type="Pfam" id="PF01974"/>
    </source>
</evidence>
<organism evidence="9 10">
    <name type="scientific">Pyronema omphalodes (strain CBS 100304)</name>
    <name type="common">Pyronema confluens</name>
    <dbReference type="NCBI Taxonomy" id="1076935"/>
    <lineage>
        <taxon>Eukaryota</taxon>
        <taxon>Fungi</taxon>
        <taxon>Dikarya</taxon>
        <taxon>Ascomycota</taxon>
        <taxon>Pezizomycotina</taxon>
        <taxon>Pezizomycetes</taxon>
        <taxon>Pezizales</taxon>
        <taxon>Pyronemataceae</taxon>
        <taxon>Pyronema</taxon>
    </lineage>
</organism>
<feature type="active site" evidence="5">
    <location>
        <position position="346"/>
    </location>
</feature>
<dbReference type="GO" id="GO:0000214">
    <property type="term" value="C:tRNA-intron endonuclease complex"/>
    <property type="evidence" value="ECO:0007669"/>
    <property type="project" value="UniProtKB-UniRule"/>
</dbReference>
<keyword evidence="9" id="KW-0255">Endonuclease</keyword>
<feature type="domain" description="tRNA intron endonuclease catalytic" evidence="8">
    <location>
        <begin position="263"/>
        <end position="354"/>
    </location>
</feature>
<evidence type="ECO:0000313" key="9">
    <source>
        <dbReference type="EMBL" id="CCX32698.1"/>
    </source>
</evidence>
<dbReference type="EC" id="4.6.1.16" evidence="4"/>
<dbReference type="Proteomes" id="UP000018144">
    <property type="component" value="Unassembled WGS sequence"/>
</dbReference>
<keyword evidence="9" id="KW-0378">Hydrolase</keyword>